<dbReference type="Proteomes" id="UP000094385">
    <property type="component" value="Unassembled WGS sequence"/>
</dbReference>
<accession>A0A1E3Q1Y6</accession>
<feature type="coiled-coil region" evidence="1">
    <location>
        <begin position="322"/>
        <end position="356"/>
    </location>
</feature>
<organism evidence="3 4">
    <name type="scientific">Lipomyces starkeyi NRRL Y-11557</name>
    <dbReference type="NCBI Taxonomy" id="675824"/>
    <lineage>
        <taxon>Eukaryota</taxon>
        <taxon>Fungi</taxon>
        <taxon>Dikarya</taxon>
        <taxon>Ascomycota</taxon>
        <taxon>Saccharomycotina</taxon>
        <taxon>Lipomycetes</taxon>
        <taxon>Lipomycetales</taxon>
        <taxon>Lipomycetaceae</taxon>
        <taxon>Lipomyces</taxon>
    </lineage>
</organism>
<name>A0A1E3Q1Y6_LIPST</name>
<sequence length="406" mass="45990">MSSVHPHRPGDDDVPIDPHMLYHASSPSLGHDDEDVMLVGSPLTGPDEPSPTPSGTPDFDIDIPTSIAPPPSRVTEPSQISNLSHHAVPNTASLTSTEQVTVFHCPVPNCTTKTYAKRGRRAIIRHLKTRNDSAHHAALEHFGKPRPAMTKQERSRKTSATYREKHHMLAQQQAEEAGEPYLAPLYNPVLVKKHEAYVRKKIKTALASVERPAWPTAPGTSVADSVATSLLQRHLKNMETNVLWVLQEMDNSVYFPPGSDIPAMLSRDDGEYYKRRLHDLEDRFPARGEQIRKAAVQLDSSEALGRASIEFQVWKKQDDMARAKRQLDRERYERECEDAMRRIEEYEKERTEEGIEEKVAIEMAKWREKMGDKLREQWRVKQRDNDHSLDAEQAVAVAAQAMAVTH</sequence>
<protein>
    <submittedName>
        <fullName evidence="3">Uncharacterized protein</fullName>
    </submittedName>
</protein>
<dbReference type="EMBL" id="KV454297">
    <property type="protein sequence ID" value="ODQ71568.1"/>
    <property type="molecule type" value="Genomic_DNA"/>
</dbReference>
<dbReference type="OrthoDB" id="10314158at2759"/>
<dbReference type="AlphaFoldDB" id="A0A1E3Q1Y6"/>
<evidence type="ECO:0000313" key="3">
    <source>
        <dbReference type="EMBL" id="ODQ71568.1"/>
    </source>
</evidence>
<evidence type="ECO:0000256" key="1">
    <source>
        <dbReference type="SAM" id="Coils"/>
    </source>
</evidence>
<proteinExistence type="predicted"/>
<feature type="region of interest" description="Disordered" evidence="2">
    <location>
        <begin position="1"/>
        <end position="78"/>
    </location>
</feature>
<keyword evidence="1" id="KW-0175">Coiled coil</keyword>
<reference evidence="3 4" key="1">
    <citation type="journal article" date="2016" name="Proc. Natl. Acad. Sci. U.S.A.">
        <title>Comparative genomics of biotechnologically important yeasts.</title>
        <authorList>
            <person name="Riley R."/>
            <person name="Haridas S."/>
            <person name="Wolfe K.H."/>
            <person name="Lopes M.R."/>
            <person name="Hittinger C.T."/>
            <person name="Goeker M."/>
            <person name="Salamov A.A."/>
            <person name="Wisecaver J.H."/>
            <person name="Long T.M."/>
            <person name="Calvey C.H."/>
            <person name="Aerts A.L."/>
            <person name="Barry K.W."/>
            <person name="Choi C."/>
            <person name="Clum A."/>
            <person name="Coughlan A.Y."/>
            <person name="Deshpande S."/>
            <person name="Douglass A.P."/>
            <person name="Hanson S.J."/>
            <person name="Klenk H.-P."/>
            <person name="LaButti K.M."/>
            <person name="Lapidus A."/>
            <person name="Lindquist E.A."/>
            <person name="Lipzen A.M."/>
            <person name="Meier-Kolthoff J.P."/>
            <person name="Ohm R.A."/>
            <person name="Otillar R.P."/>
            <person name="Pangilinan J.L."/>
            <person name="Peng Y."/>
            <person name="Rokas A."/>
            <person name="Rosa C.A."/>
            <person name="Scheuner C."/>
            <person name="Sibirny A.A."/>
            <person name="Slot J.C."/>
            <person name="Stielow J.B."/>
            <person name="Sun H."/>
            <person name="Kurtzman C.P."/>
            <person name="Blackwell M."/>
            <person name="Grigoriev I.V."/>
            <person name="Jeffries T.W."/>
        </authorList>
    </citation>
    <scope>NUCLEOTIDE SEQUENCE [LARGE SCALE GENOMIC DNA]</scope>
    <source>
        <strain evidence="3 4">NRRL Y-11557</strain>
    </source>
</reference>
<keyword evidence="4" id="KW-1185">Reference proteome</keyword>
<evidence type="ECO:0000313" key="4">
    <source>
        <dbReference type="Proteomes" id="UP000094385"/>
    </source>
</evidence>
<evidence type="ECO:0000256" key="2">
    <source>
        <dbReference type="SAM" id="MobiDB-lite"/>
    </source>
</evidence>
<gene>
    <name evidence="3" type="ORF">LIPSTDRAFT_73271</name>
</gene>